<feature type="compositionally biased region" description="Low complexity" evidence="1">
    <location>
        <begin position="109"/>
        <end position="125"/>
    </location>
</feature>
<feature type="region of interest" description="Disordered" evidence="1">
    <location>
        <begin position="712"/>
        <end position="740"/>
    </location>
</feature>
<evidence type="ECO:0000313" key="3">
    <source>
        <dbReference type="Proteomes" id="UP000306050"/>
    </source>
</evidence>
<feature type="compositionally biased region" description="Acidic residues" evidence="1">
    <location>
        <begin position="1312"/>
        <end position="1325"/>
    </location>
</feature>
<feature type="region of interest" description="Disordered" evidence="1">
    <location>
        <begin position="1310"/>
        <end position="1520"/>
    </location>
</feature>
<dbReference type="RefSeq" id="XP_029737570.1">
    <property type="nucleotide sequence ID" value="XM_029886339.1"/>
</dbReference>
<dbReference type="Proteomes" id="UP000306050">
    <property type="component" value="Chromosome SGRAM_7"/>
</dbReference>
<feature type="region of interest" description="Disordered" evidence="1">
    <location>
        <begin position="70"/>
        <end position="267"/>
    </location>
</feature>
<feature type="region of interest" description="Disordered" evidence="1">
    <location>
        <begin position="1"/>
        <end position="56"/>
    </location>
</feature>
<organism evidence="2 3">
    <name type="scientific">Sporisorium graminicola</name>
    <dbReference type="NCBI Taxonomy" id="280036"/>
    <lineage>
        <taxon>Eukaryota</taxon>
        <taxon>Fungi</taxon>
        <taxon>Dikarya</taxon>
        <taxon>Basidiomycota</taxon>
        <taxon>Ustilaginomycotina</taxon>
        <taxon>Ustilaginomycetes</taxon>
        <taxon>Ustilaginales</taxon>
        <taxon>Ustilaginaceae</taxon>
        <taxon>Sporisorium</taxon>
    </lineage>
</organism>
<feature type="compositionally biased region" description="Pro residues" evidence="1">
    <location>
        <begin position="463"/>
        <end position="475"/>
    </location>
</feature>
<feature type="compositionally biased region" description="Low complexity" evidence="1">
    <location>
        <begin position="435"/>
        <end position="458"/>
    </location>
</feature>
<proteinExistence type="predicted"/>
<feature type="compositionally biased region" description="Low complexity" evidence="1">
    <location>
        <begin position="159"/>
        <end position="181"/>
    </location>
</feature>
<feature type="region of interest" description="Disordered" evidence="1">
    <location>
        <begin position="634"/>
        <end position="654"/>
    </location>
</feature>
<evidence type="ECO:0000313" key="2">
    <source>
        <dbReference type="EMBL" id="TKY85585.1"/>
    </source>
</evidence>
<feature type="compositionally biased region" description="Low complexity" evidence="1">
    <location>
        <begin position="15"/>
        <end position="39"/>
    </location>
</feature>
<evidence type="ECO:0008006" key="4">
    <source>
        <dbReference type="Google" id="ProtNLM"/>
    </source>
</evidence>
<feature type="compositionally biased region" description="Acidic residues" evidence="1">
    <location>
        <begin position="1490"/>
        <end position="1513"/>
    </location>
</feature>
<feature type="compositionally biased region" description="Low complexity" evidence="1">
    <location>
        <begin position="1088"/>
        <end position="1104"/>
    </location>
</feature>
<feature type="region of interest" description="Disordered" evidence="1">
    <location>
        <begin position="284"/>
        <end position="327"/>
    </location>
</feature>
<feature type="region of interest" description="Disordered" evidence="1">
    <location>
        <begin position="1190"/>
        <end position="1210"/>
    </location>
</feature>
<feature type="compositionally biased region" description="Polar residues" evidence="1">
    <location>
        <begin position="192"/>
        <end position="215"/>
    </location>
</feature>
<feature type="compositionally biased region" description="Polar residues" evidence="1">
    <location>
        <begin position="1465"/>
        <end position="1474"/>
    </location>
</feature>
<dbReference type="InterPro" id="IPR036390">
    <property type="entry name" value="WH_DNA-bd_sf"/>
</dbReference>
<feature type="region of interest" description="Disordered" evidence="1">
    <location>
        <begin position="1239"/>
        <end position="1292"/>
    </location>
</feature>
<feature type="region of interest" description="Disordered" evidence="1">
    <location>
        <begin position="1088"/>
        <end position="1120"/>
    </location>
</feature>
<name>A0A4U7KMJ0_9BASI</name>
<feature type="compositionally biased region" description="Low complexity" evidence="1">
    <location>
        <begin position="72"/>
        <end position="98"/>
    </location>
</feature>
<feature type="compositionally biased region" description="Low complexity" evidence="1">
    <location>
        <begin position="1427"/>
        <end position="1439"/>
    </location>
</feature>
<feature type="region of interest" description="Disordered" evidence="1">
    <location>
        <begin position="904"/>
        <end position="929"/>
    </location>
</feature>
<dbReference type="GeneID" id="40728642"/>
<sequence length="1520" mass="153536">MTAATAPSPSPAPSAPSQHAHTPTRQSPVASDGAPSSSSSRRHDGAPPSAASPAKVTINTLNNLGTIAKPIDLASPPASPTLAATTLSASDTVASDSTRSLQHQPSPSPSAVSSAGADAAVAALSRISNASPTLPRPPPYASALATPNRLLPPTPLGNASDRSGNVSSSASASVSTPSKSALLPTPYKAPRLTQSGSSESFATAYPTQETRQKYASPSKPLPTALGATPSHKRSWQSSGSADLSNKKFRPTASAISSPGPVASSTPSPLASVIAALPTMPKAGASAAVAPRPPPAAASTTGRADNASSGVTVTNIPKPGSSISNQAGAGPLNLTPAISGVQLSPTVKDEYLSLLQKAELIDLVKQLEKQLTDLVEAPAGSSTLYRQARVYPNHIHVQMDRLKARQRIEASTTPAPSDLSLKDVYSLLNASASASTTSPYARTAGATPRPSSSPASALTGRPAYTPPSAPRRPLPTLPAASAATSLARGISTAGATAQKVSTKDTSQNASLTNLINSINAMVRQQNQPARGPNGAPLPPAHMPSSVSSSRPALPPAAGKGRPATSAQPQITPAALRSIVGDGPMPSNAALAAAIAAHFGGNIPANAATAATPRPASASAASSAAAGTGTRVDSAAANASSTAGRTAPASALASSPDKDLSEKIAAILGSSSSSQATMLGPQGLPLAPATSAPGSSAVPIGNIAAMLSSFAGQASSPTASAGSPSAAARSATPAAQGQDSALSSLLQQLEEAKKRLPSQSTASPAPVNASTASQAFNSVRSATNDPIAILTGVSANPVYTPSYTAGANATSSPMMAGSRLASWSPDPQPVIVQGPLGTSTLPSYEDMIVEGLRVMGQAPPRTLFNWMQDTYPLTKKFRPSAHQALQKAFKRGRLLKTGSLYRINQAWSDPGESRKPTRRPQVGRDHPMVTPGLNGEVLAVSPLKDSQAYRNVGDSGLRAYGKGLRTGPRPYGQPGAAPLANPASTIFPSGSATEILLEYQKRIGKKIEPDSVRYLYQLIRSGPSDGSMEEMLAHMLTQTGYHDAAAEATAAAAAQTAAATAASMSSTMPSYPRPSMPMPGMATGMSAPSSLLGRSGASAAATAGAPDQRRMPPISPAAARGPTSLPLPTTSEPTMMQQLASMLNDTSSPINPVLANSILGQLSSNAAALAAARAANLPGMSAGPPLPAVPARTLAPASSAPPPSASSQLASALSSLAGQAPQQDLDSAVSETLAAALQQIGAAPTATTRATASEDVPKEVPATQAVAQPKTVEATDESSTQGVAAAAREEGEEGIDLAEYEDAIRALTSAFGNADDEADSEESDVEADERAIAAAEAEPDSVDVPASNPTQQGDVVDTGEQAEGEQAGEADEGEDEDEVDDDDEAAESGEQMDLSAVLRQLTASLQAHHEGTSTAQAGDEGQAAATQDSQQEAEAPASTETEPTENMDVDPPTAEEPRDAEAEPETGSQDAASLQAQLEALVASLAANAGNADDDDDEEEEYDEDEDDQEGDENNAEASGPQ</sequence>
<feature type="region of interest" description="Disordered" evidence="1">
    <location>
        <begin position="524"/>
        <end position="567"/>
    </location>
</feature>
<feature type="compositionally biased region" description="Acidic residues" evidence="1">
    <location>
        <begin position="1358"/>
        <end position="1385"/>
    </location>
</feature>
<feature type="region of interest" description="Disordered" evidence="1">
    <location>
        <begin position="435"/>
        <end position="475"/>
    </location>
</feature>
<dbReference type="KEGG" id="sgra:EX895_005747"/>
<protein>
    <recommendedName>
        <fullName evidence="4">Histone H1</fullName>
    </recommendedName>
</protein>
<comment type="caution">
    <text evidence="2">The sequence shown here is derived from an EMBL/GenBank/DDBJ whole genome shotgun (WGS) entry which is preliminary data.</text>
</comment>
<keyword evidence="3" id="KW-1185">Reference proteome</keyword>
<dbReference type="EMBL" id="SRRM01000020">
    <property type="protein sequence ID" value="TKY85585.1"/>
    <property type="molecule type" value="Genomic_DNA"/>
</dbReference>
<accession>A0A4U7KMJ0</accession>
<gene>
    <name evidence="2" type="ORF">EX895_005747</name>
</gene>
<reference evidence="2 3" key="1">
    <citation type="submission" date="2019-05" db="EMBL/GenBank/DDBJ databases">
        <title>Sporisorium graminicola CBS 10092 draft sequencing and annotation.</title>
        <authorList>
            <person name="Solano-Gonzalez S."/>
            <person name="Caddick M.X."/>
            <person name="Darby A."/>
        </authorList>
    </citation>
    <scope>NUCLEOTIDE SEQUENCE [LARGE SCALE GENOMIC DNA]</scope>
    <source>
        <strain evidence="2 3">CBS 10092</strain>
    </source>
</reference>
<feature type="compositionally biased region" description="Low complexity" evidence="1">
    <location>
        <begin position="1240"/>
        <end position="1249"/>
    </location>
</feature>
<evidence type="ECO:0000256" key="1">
    <source>
        <dbReference type="SAM" id="MobiDB-lite"/>
    </source>
</evidence>
<dbReference type="SUPFAM" id="SSF46785">
    <property type="entry name" value="Winged helix' DNA-binding domain"/>
    <property type="match status" value="1"/>
</dbReference>
<feature type="compositionally biased region" description="Polar residues" evidence="1">
    <location>
        <begin position="305"/>
        <end position="326"/>
    </location>
</feature>
<dbReference type="OrthoDB" id="5863171at2759"/>